<keyword evidence="5" id="KW-1185">Reference proteome</keyword>
<dbReference type="EMBL" id="CP042476">
    <property type="protein sequence ID" value="QED36523.1"/>
    <property type="molecule type" value="Genomic_DNA"/>
</dbReference>
<dbReference type="PROSITE" id="PS51677">
    <property type="entry name" value="NODB"/>
    <property type="match status" value="1"/>
</dbReference>
<protein>
    <submittedName>
        <fullName evidence="4">Polysaccharide deacetylase family protein</fullName>
    </submittedName>
</protein>
<evidence type="ECO:0000313" key="4">
    <source>
        <dbReference type="EMBL" id="QED36523.1"/>
    </source>
</evidence>
<name>A0A5B8YIS8_9FLAO</name>
<gene>
    <name evidence="4" type="ORF">FK178_01800</name>
</gene>
<dbReference type="GO" id="GO:0005975">
    <property type="term" value="P:carbohydrate metabolic process"/>
    <property type="evidence" value="ECO:0007669"/>
    <property type="project" value="InterPro"/>
</dbReference>
<dbReference type="InterPro" id="IPR051398">
    <property type="entry name" value="Polysacch_Deacetylase"/>
</dbReference>
<dbReference type="InterPro" id="IPR011330">
    <property type="entry name" value="Glyco_hydro/deAcase_b/a-brl"/>
</dbReference>
<evidence type="ECO:0000259" key="3">
    <source>
        <dbReference type="PROSITE" id="PS51677"/>
    </source>
</evidence>
<dbReference type="InterPro" id="IPR002509">
    <property type="entry name" value="NODB_dom"/>
</dbReference>
<dbReference type="CDD" id="cd10918">
    <property type="entry name" value="CE4_NodB_like_5s_6s"/>
    <property type="match status" value="1"/>
</dbReference>
<dbReference type="Proteomes" id="UP000321954">
    <property type="component" value="Chromosome"/>
</dbReference>
<evidence type="ECO:0000256" key="2">
    <source>
        <dbReference type="ARBA" id="ARBA00022729"/>
    </source>
</evidence>
<dbReference type="AlphaFoldDB" id="A0A5B8YIS8"/>
<proteinExistence type="predicted"/>
<organism evidence="4 5">
    <name type="scientific">Antarcticibacterium arcticum</name>
    <dbReference type="NCBI Taxonomy" id="2585771"/>
    <lineage>
        <taxon>Bacteria</taxon>
        <taxon>Pseudomonadati</taxon>
        <taxon>Bacteroidota</taxon>
        <taxon>Flavobacteriia</taxon>
        <taxon>Flavobacteriales</taxon>
        <taxon>Flavobacteriaceae</taxon>
        <taxon>Antarcticibacterium</taxon>
    </lineage>
</organism>
<dbReference type="PANTHER" id="PTHR34216:SF3">
    <property type="entry name" value="POLY-BETA-1,6-N-ACETYL-D-GLUCOSAMINE N-DEACETYLASE"/>
    <property type="match status" value="1"/>
</dbReference>
<evidence type="ECO:0000256" key="1">
    <source>
        <dbReference type="ARBA" id="ARBA00004613"/>
    </source>
</evidence>
<accession>A0A5B8YIS8</accession>
<dbReference type="GO" id="GO:0005576">
    <property type="term" value="C:extracellular region"/>
    <property type="evidence" value="ECO:0007669"/>
    <property type="project" value="UniProtKB-SubCell"/>
</dbReference>
<sequence length="281" mass="32959">MLTVLKVLVYHKIDNPVNFEKHLVYLQANYTLISINEILKFKDKNTNTQKPPLLITFDDGDLTIYNNAFPILKRYKIPAVIFVISGLIGTQEPFWWDEITYYNNTNGNSNAMIWEVKKWPNKKRINFIDQLKLNSSIQELKYPQLTYDHLYEMQAEGIDIANHSHTHPLFDRCTPIELKQEMTTSMEILKKENFLYDIFAYPNGNFSTKSEAVIKKAGIRMAFLFDHKININLDNPLRISRLIVDDTTPLWKFRFILSGYHSKVLPLRRKISKLLSGLRMV</sequence>
<comment type="subcellular location">
    <subcellularLocation>
        <location evidence="1">Secreted</location>
    </subcellularLocation>
</comment>
<dbReference type="KEGG" id="anp:FK178_01800"/>
<dbReference type="Pfam" id="PF01522">
    <property type="entry name" value="Polysacc_deac_1"/>
    <property type="match status" value="1"/>
</dbReference>
<dbReference type="GO" id="GO:0016810">
    <property type="term" value="F:hydrolase activity, acting on carbon-nitrogen (but not peptide) bonds"/>
    <property type="evidence" value="ECO:0007669"/>
    <property type="project" value="InterPro"/>
</dbReference>
<reference evidence="4 5" key="1">
    <citation type="submission" date="2019-08" db="EMBL/GenBank/DDBJ databases">
        <title>Antarcticibacterium arcticum sp. nov., a bacterium isolated from marine sediment of the Canadian Beaufort Sea.</title>
        <authorList>
            <person name="Lee Y.M."/>
            <person name="Baek K."/>
            <person name="Lee D.-H."/>
            <person name="Shin S.C."/>
            <person name="Jin Y.K."/>
            <person name="Park Y."/>
        </authorList>
    </citation>
    <scope>NUCLEOTIDE SEQUENCE [LARGE SCALE GENOMIC DNA]</scope>
    <source>
        <strain evidence="4 5">PAMC 28998</strain>
    </source>
</reference>
<dbReference type="OrthoDB" id="1446101at2"/>
<dbReference type="PANTHER" id="PTHR34216">
    <property type="match status" value="1"/>
</dbReference>
<dbReference type="Gene3D" id="3.20.20.370">
    <property type="entry name" value="Glycoside hydrolase/deacetylase"/>
    <property type="match status" value="1"/>
</dbReference>
<feature type="domain" description="NodB homology" evidence="3">
    <location>
        <begin position="51"/>
        <end position="281"/>
    </location>
</feature>
<keyword evidence="2" id="KW-0732">Signal</keyword>
<dbReference type="SUPFAM" id="SSF88713">
    <property type="entry name" value="Glycoside hydrolase/deacetylase"/>
    <property type="match status" value="1"/>
</dbReference>
<evidence type="ECO:0000313" key="5">
    <source>
        <dbReference type="Proteomes" id="UP000321954"/>
    </source>
</evidence>